<proteinExistence type="inferred from homology"/>
<evidence type="ECO:0000256" key="3">
    <source>
        <dbReference type="ARBA" id="ARBA00022792"/>
    </source>
</evidence>
<keyword evidence="8" id="KW-0496">Mitochondrion</keyword>
<protein>
    <recommendedName>
        <fullName evidence="8">Mitochondrial import inner membrane translocase subunit</fullName>
    </recommendedName>
</protein>
<dbReference type="GO" id="GO:0005743">
    <property type="term" value="C:mitochondrial inner membrane"/>
    <property type="evidence" value="ECO:0007669"/>
    <property type="project" value="UniProtKB-SubCell"/>
</dbReference>
<evidence type="ECO:0000313" key="11">
    <source>
        <dbReference type="Proteomes" id="UP001201980"/>
    </source>
</evidence>
<keyword evidence="7 8" id="KW-0143">Chaperone</keyword>
<name>A0AAD5RX52_9PEZI</name>
<dbReference type="AlphaFoldDB" id="A0AAD5RX52"/>
<dbReference type="InterPro" id="IPR035427">
    <property type="entry name" value="Tim10-like_dom_sf"/>
</dbReference>
<keyword evidence="4 8" id="KW-0653">Protein transport</keyword>
<accession>A0AAD5RX52</accession>
<keyword evidence="6 8" id="KW-1015">Disulfide bond</keyword>
<evidence type="ECO:0000256" key="7">
    <source>
        <dbReference type="ARBA" id="ARBA00023186"/>
    </source>
</evidence>
<dbReference type="InterPro" id="IPR004217">
    <property type="entry name" value="Tim10-like"/>
</dbReference>
<evidence type="ECO:0000256" key="6">
    <source>
        <dbReference type="ARBA" id="ARBA00023157"/>
    </source>
</evidence>
<dbReference type="Gene3D" id="1.10.287.810">
    <property type="entry name" value="Mitochondrial import inner membrane translocase subunit tim13 like domains"/>
    <property type="match status" value="1"/>
</dbReference>
<comment type="similarity">
    <text evidence="2 8">Belongs to the small Tim family.</text>
</comment>
<dbReference type="Pfam" id="PF02953">
    <property type="entry name" value="zf-Tim10_DDP"/>
    <property type="match status" value="1"/>
</dbReference>
<dbReference type="SUPFAM" id="SSF144122">
    <property type="entry name" value="Tim10-like"/>
    <property type="match status" value="1"/>
</dbReference>
<evidence type="ECO:0000256" key="1">
    <source>
        <dbReference type="ARBA" id="ARBA00004137"/>
    </source>
</evidence>
<organism evidence="10 11">
    <name type="scientific">Zalerion maritima</name>
    <dbReference type="NCBI Taxonomy" id="339359"/>
    <lineage>
        <taxon>Eukaryota</taxon>
        <taxon>Fungi</taxon>
        <taxon>Dikarya</taxon>
        <taxon>Ascomycota</taxon>
        <taxon>Pezizomycotina</taxon>
        <taxon>Sordariomycetes</taxon>
        <taxon>Lulworthiomycetidae</taxon>
        <taxon>Lulworthiales</taxon>
        <taxon>Lulworthiaceae</taxon>
        <taxon>Zalerion</taxon>
    </lineage>
</organism>
<feature type="domain" description="Tim10-like" evidence="9">
    <location>
        <begin position="25"/>
        <end position="87"/>
    </location>
</feature>
<reference evidence="10" key="1">
    <citation type="submission" date="2022-07" db="EMBL/GenBank/DDBJ databases">
        <title>Draft genome sequence of Zalerion maritima ATCC 34329, a (micro)plastics degrading marine fungus.</title>
        <authorList>
            <person name="Paco A."/>
            <person name="Goncalves M.F.M."/>
            <person name="Rocha-Santos T.A.P."/>
            <person name="Alves A."/>
        </authorList>
    </citation>
    <scope>NUCLEOTIDE SEQUENCE</scope>
    <source>
        <strain evidence="10">ATCC 34329</strain>
    </source>
</reference>
<dbReference type="GO" id="GO:0015031">
    <property type="term" value="P:protein transport"/>
    <property type="evidence" value="ECO:0007669"/>
    <property type="project" value="UniProtKB-KW"/>
</dbReference>
<dbReference type="EMBL" id="JAKWBI020000028">
    <property type="protein sequence ID" value="KAJ2905604.1"/>
    <property type="molecule type" value="Genomic_DNA"/>
</dbReference>
<keyword evidence="3 8" id="KW-0472">Membrane</keyword>
<comment type="subunit">
    <text evidence="8">Heterohexamer.</text>
</comment>
<keyword evidence="11" id="KW-1185">Reference proteome</keyword>
<comment type="domain">
    <text evidence="8">The twin CX3C motif contains 4 conserved Cys residues that form 2 disulfide bonds in the mitochondrial intermembrane space.</text>
</comment>
<comment type="function">
    <text evidence="8">Mitochondrial intermembrane chaperone that participates in the import and insertion of some multi-pass transmembrane proteins into the mitochondrial inner membrane. Also required for the transfer of beta-barrel precursors from the TOM complex to the sorting and assembly machinery (SAM complex) of the outer membrane. Acts as a chaperone-like protein that protects the hydrophobic precursors from aggregation and guide them through the mitochondrial intermembrane space.</text>
</comment>
<evidence type="ECO:0000256" key="5">
    <source>
        <dbReference type="ARBA" id="ARBA00023010"/>
    </source>
</evidence>
<evidence type="ECO:0000256" key="8">
    <source>
        <dbReference type="RuleBase" id="RU367043"/>
    </source>
</evidence>
<keyword evidence="8" id="KW-0813">Transport</keyword>
<dbReference type="Proteomes" id="UP001201980">
    <property type="component" value="Unassembled WGS sequence"/>
</dbReference>
<evidence type="ECO:0000256" key="4">
    <source>
        <dbReference type="ARBA" id="ARBA00022927"/>
    </source>
</evidence>
<evidence type="ECO:0000256" key="2">
    <source>
        <dbReference type="ARBA" id="ARBA00006720"/>
    </source>
</evidence>
<comment type="subcellular location">
    <subcellularLocation>
        <location evidence="1 8">Mitochondrion inner membrane</location>
        <topology evidence="1 8">Peripheral membrane protein</topology>
        <orientation evidence="1 8">Intermembrane side</orientation>
    </subcellularLocation>
</comment>
<comment type="caution">
    <text evidence="10">The sequence shown here is derived from an EMBL/GenBank/DDBJ whole genome shotgun (WGS) entry which is preliminary data.</text>
</comment>
<evidence type="ECO:0000313" key="10">
    <source>
        <dbReference type="EMBL" id="KAJ2905604.1"/>
    </source>
</evidence>
<keyword evidence="5 8" id="KW-0811">Translocation</keyword>
<gene>
    <name evidence="10" type="ORF">MKZ38_004898</name>
</gene>
<sequence>MSDAPDLSSLDSQLTATDKSELQTFLNHTRQRSEIQQRTHVMTDMCFKKCVTGIKSASLDRTEEACLSNCLDRFYDVAKLTVQHLQSHRG</sequence>
<evidence type="ECO:0000259" key="9">
    <source>
        <dbReference type="Pfam" id="PF02953"/>
    </source>
</evidence>
<keyword evidence="3 8" id="KW-0999">Mitochondrion inner membrane</keyword>